<evidence type="ECO:0000256" key="5">
    <source>
        <dbReference type="ARBA" id="ARBA00022801"/>
    </source>
</evidence>
<keyword evidence="6" id="KW-0347">Helicase</keyword>
<evidence type="ECO:0000256" key="12">
    <source>
        <dbReference type="ARBA" id="ARBA00023235"/>
    </source>
</evidence>
<evidence type="ECO:0000256" key="6">
    <source>
        <dbReference type="ARBA" id="ARBA00022806"/>
    </source>
</evidence>
<proteinExistence type="inferred from homology"/>
<dbReference type="InterPro" id="IPR027417">
    <property type="entry name" value="P-loop_NTPase"/>
</dbReference>
<dbReference type="SMART" id="SM00488">
    <property type="entry name" value="DEXDc2"/>
    <property type="match status" value="1"/>
</dbReference>
<feature type="domain" description="Helicase ATP-binding" evidence="15">
    <location>
        <begin position="191"/>
        <end position="456"/>
    </location>
</feature>
<evidence type="ECO:0000256" key="4">
    <source>
        <dbReference type="ARBA" id="ARBA00022763"/>
    </source>
</evidence>
<keyword evidence="5" id="KW-0378">Hydrolase</keyword>
<evidence type="ECO:0000313" key="16">
    <source>
        <dbReference type="EMBL" id="KRL62830.1"/>
    </source>
</evidence>
<dbReference type="STRING" id="1423739.FC85_GL001696"/>
<feature type="compositionally biased region" description="Basic residues" evidence="14">
    <location>
        <begin position="44"/>
        <end position="54"/>
    </location>
</feature>
<dbReference type="PANTHER" id="PTHR11472">
    <property type="entry name" value="DNA REPAIR DEAD HELICASE RAD3/XP-D SUBFAMILY MEMBER"/>
    <property type="match status" value="1"/>
</dbReference>
<dbReference type="SUPFAM" id="SSF52540">
    <property type="entry name" value="P-loop containing nucleoside triphosphate hydrolases"/>
    <property type="match status" value="2"/>
</dbReference>
<sequence>MQILNAGRVLKMAEHQIGIRELVEFLRRSGDLSPATSSENTARKGSRIHRKLQHHRPETYQSEVALKTSFDYLNDSYVISGRADGIDLGNDKVLIEEIKTSDLAFDTLPESTLKLYWAQVKVYSYIYMQDKSIDTIDMQLTYVQTPDEQITIRKQPIDLTEATKFFDALIKEYQEWIKLRHELDERRIKSARHLKFPFSNYRAGQHQLAANVYKTIALEKHLFVEAPTGTGKTISTLFPAIKSMGEALINRIFYFTAKQSTRHVAENTIGIMADKGLTIKSITLTAKDKIIFDQERDLAPEENPYMVGYYDRIRPAIKDIIQNEDQITKPHIQKYAQKHQVDPFEFSLDVSLFCDVIICDYNYLFDPQVHLQRFFSVPDKQNCFLVDEVHNLVQRSREMYSATLTASPIDPLVSQLAKKKAANSKVIKSLQSLKRSFRRYSKPAATTDDQQIAQLAPLDNFNNTLGDLIEVIHEWLATQKPSETVDAVVDYYLQCRSYYLISQFYDDTYRTRIIIDDHTIIFRQFCMDPSKQIQASLNLGRAAILFSATLSPIAYYQRVLGNEPDSLCMISASSFPKQNCQVIIANNINTLYANRNNSIKPICDTILTLISQKAGHYMIFFPSMAYLTMVRDQFGQQHPDVQILSQQAEMDNTARIDFLNEFRTDPQQTKVGFALLGGIFSEGIDLKNDQLIGVGIVSVGLPGMNKESDLIRDYFDQLNGQGFSYAYQLPGFNNVSQAAGRVIRTDEDKGVIVLMDQRFNQTRYRQIFPKHWTNIEVSNNQTQLKKELNNFWKNGN</sequence>
<dbReference type="InterPro" id="IPR011604">
    <property type="entry name" value="PDDEXK-like_dom_sf"/>
</dbReference>
<dbReference type="Gene3D" id="3.90.320.10">
    <property type="match status" value="1"/>
</dbReference>
<evidence type="ECO:0000259" key="15">
    <source>
        <dbReference type="PROSITE" id="PS51193"/>
    </source>
</evidence>
<dbReference type="GO" id="GO:0006281">
    <property type="term" value="P:DNA repair"/>
    <property type="evidence" value="ECO:0007669"/>
    <property type="project" value="UniProtKB-KW"/>
</dbReference>
<dbReference type="GO" id="GO:0003677">
    <property type="term" value="F:DNA binding"/>
    <property type="evidence" value="ECO:0007669"/>
    <property type="project" value="UniProtKB-KW"/>
</dbReference>
<organism evidence="16 17">
    <name type="scientific">Lentilactobacillus diolivorans DSM 14421</name>
    <dbReference type="NCBI Taxonomy" id="1423739"/>
    <lineage>
        <taxon>Bacteria</taxon>
        <taxon>Bacillati</taxon>
        <taxon>Bacillota</taxon>
        <taxon>Bacilli</taxon>
        <taxon>Lactobacillales</taxon>
        <taxon>Lactobacillaceae</taxon>
        <taxon>Lentilactobacillus</taxon>
    </lineage>
</organism>
<keyword evidence="10" id="KW-0238">DNA-binding</keyword>
<name>A0A0R1S2Q5_9LACO</name>
<keyword evidence="9" id="KW-0411">Iron-sulfur</keyword>
<dbReference type="SMART" id="SM00491">
    <property type="entry name" value="HELICc2"/>
    <property type="match status" value="1"/>
</dbReference>
<dbReference type="InterPro" id="IPR014013">
    <property type="entry name" value="Helic_SF1/SF2_ATP-bd_DinG/Rad3"/>
</dbReference>
<evidence type="ECO:0000256" key="7">
    <source>
        <dbReference type="ARBA" id="ARBA00022840"/>
    </source>
</evidence>
<dbReference type="EMBL" id="AZEY01000105">
    <property type="protein sequence ID" value="KRL62830.1"/>
    <property type="molecule type" value="Genomic_DNA"/>
</dbReference>
<dbReference type="InterPro" id="IPR006554">
    <property type="entry name" value="Helicase-like_DEXD_c2"/>
</dbReference>
<dbReference type="InterPro" id="IPR006555">
    <property type="entry name" value="ATP-dep_Helicase_C"/>
</dbReference>
<evidence type="ECO:0000256" key="11">
    <source>
        <dbReference type="ARBA" id="ARBA00023204"/>
    </source>
</evidence>
<dbReference type="GO" id="GO:0016818">
    <property type="term" value="F:hydrolase activity, acting on acid anhydrides, in phosphorus-containing anhydrides"/>
    <property type="evidence" value="ECO:0007669"/>
    <property type="project" value="InterPro"/>
</dbReference>
<dbReference type="InterPro" id="IPR042493">
    <property type="entry name" value="XPD_DNA_FeS"/>
</dbReference>
<evidence type="ECO:0000256" key="2">
    <source>
        <dbReference type="ARBA" id="ARBA00022723"/>
    </source>
</evidence>
<evidence type="ECO:0000256" key="9">
    <source>
        <dbReference type="ARBA" id="ARBA00023014"/>
    </source>
</evidence>
<evidence type="ECO:0000313" key="17">
    <source>
        <dbReference type="Proteomes" id="UP000052013"/>
    </source>
</evidence>
<keyword evidence="11" id="KW-0234">DNA repair</keyword>
<keyword evidence="12" id="KW-0413">Isomerase</keyword>
<gene>
    <name evidence="16" type="ORF">FC85_GL001696</name>
</gene>
<evidence type="ECO:0000256" key="13">
    <source>
        <dbReference type="ARBA" id="ARBA00038058"/>
    </source>
</evidence>
<feature type="region of interest" description="Disordered" evidence="14">
    <location>
        <begin position="31"/>
        <end position="56"/>
    </location>
</feature>
<keyword evidence="2" id="KW-0479">Metal-binding</keyword>
<dbReference type="PANTHER" id="PTHR11472:SF34">
    <property type="entry name" value="REGULATOR OF TELOMERE ELONGATION HELICASE 1"/>
    <property type="match status" value="1"/>
</dbReference>
<reference evidence="16 17" key="1">
    <citation type="journal article" date="2015" name="Genome Announc.">
        <title>Expanding the biotechnology potential of lactobacilli through comparative genomics of 213 strains and associated genera.</title>
        <authorList>
            <person name="Sun Z."/>
            <person name="Harris H.M."/>
            <person name="McCann A."/>
            <person name="Guo C."/>
            <person name="Argimon S."/>
            <person name="Zhang W."/>
            <person name="Yang X."/>
            <person name="Jeffery I.B."/>
            <person name="Cooney J.C."/>
            <person name="Kagawa T.F."/>
            <person name="Liu W."/>
            <person name="Song Y."/>
            <person name="Salvetti E."/>
            <person name="Wrobel A."/>
            <person name="Rasinkangas P."/>
            <person name="Parkhill J."/>
            <person name="Rea M.C."/>
            <person name="O'Sullivan O."/>
            <person name="Ritari J."/>
            <person name="Douillard F.P."/>
            <person name="Paul Ross R."/>
            <person name="Yang R."/>
            <person name="Briner A.E."/>
            <person name="Felis G.E."/>
            <person name="de Vos W.M."/>
            <person name="Barrangou R."/>
            <person name="Klaenhammer T.R."/>
            <person name="Caufield P.W."/>
            <person name="Cui Y."/>
            <person name="Zhang H."/>
            <person name="O'Toole P.W."/>
        </authorList>
    </citation>
    <scope>NUCLEOTIDE SEQUENCE [LARGE SCALE GENOMIC DNA]</scope>
    <source>
        <strain evidence="16 17">DSM 14421</strain>
    </source>
</reference>
<dbReference type="PATRIC" id="fig|1423739.3.peg.1777"/>
<evidence type="ECO:0000256" key="14">
    <source>
        <dbReference type="SAM" id="MobiDB-lite"/>
    </source>
</evidence>
<dbReference type="InterPro" id="IPR045028">
    <property type="entry name" value="DinG/Rad3-like"/>
</dbReference>
<keyword evidence="7" id="KW-0067">ATP-binding</keyword>
<dbReference type="GO" id="GO:0003678">
    <property type="term" value="F:DNA helicase activity"/>
    <property type="evidence" value="ECO:0007669"/>
    <property type="project" value="InterPro"/>
</dbReference>
<dbReference type="Proteomes" id="UP000052013">
    <property type="component" value="Unassembled WGS sequence"/>
</dbReference>
<keyword evidence="1" id="KW-0004">4Fe-4S</keyword>
<comment type="similarity">
    <text evidence="13">Belongs to the helicase family. DinG subfamily.</text>
</comment>
<keyword evidence="3" id="KW-0547">Nucleotide-binding</keyword>
<evidence type="ECO:0000256" key="1">
    <source>
        <dbReference type="ARBA" id="ARBA00022485"/>
    </source>
</evidence>
<dbReference type="Gene3D" id="1.10.275.40">
    <property type="match status" value="1"/>
</dbReference>
<dbReference type="Gene3D" id="3.40.50.300">
    <property type="entry name" value="P-loop containing nucleotide triphosphate hydrolases"/>
    <property type="match status" value="2"/>
</dbReference>
<keyword evidence="4" id="KW-0227">DNA damage</keyword>
<dbReference type="PROSITE" id="PS51193">
    <property type="entry name" value="HELICASE_ATP_BIND_2"/>
    <property type="match status" value="1"/>
</dbReference>
<dbReference type="Pfam" id="PF13307">
    <property type="entry name" value="Helicase_C_2"/>
    <property type="match status" value="1"/>
</dbReference>
<evidence type="ECO:0000256" key="10">
    <source>
        <dbReference type="ARBA" id="ARBA00023125"/>
    </source>
</evidence>
<evidence type="ECO:0000256" key="3">
    <source>
        <dbReference type="ARBA" id="ARBA00022741"/>
    </source>
</evidence>
<accession>A0A0R1S2Q5</accession>
<dbReference type="GO" id="GO:0046872">
    <property type="term" value="F:metal ion binding"/>
    <property type="evidence" value="ECO:0007669"/>
    <property type="project" value="UniProtKB-KW"/>
</dbReference>
<comment type="caution">
    <text evidence="16">The sequence shown here is derived from an EMBL/GenBank/DDBJ whole genome shotgun (WGS) entry which is preliminary data.</text>
</comment>
<dbReference type="AlphaFoldDB" id="A0A0R1S2Q5"/>
<dbReference type="InterPro" id="IPR010614">
    <property type="entry name" value="RAD3-like_helicase_DEAD"/>
</dbReference>
<dbReference type="Pfam" id="PF06733">
    <property type="entry name" value="DEAD_2"/>
    <property type="match status" value="1"/>
</dbReference>
<protein>
    <submittedName>
        <fullName evidence="16">DEAD2 domain protein</fullName>
    </submittedName>
</protein>
<dbReference type="GO" id="GO:0005524">
    <property type="term" value="F:ATP binding"/>
    <property type="evidence" value="ECO:0007669"/>
    <property type="project" value="UniProtKB-KW"/>
</dbReference>
<dbReference type="GO" id="GO:0051539">
    <property type="term" value="F:4 iron, 4 sulfur cluster binding"/>
    <property type="evidence" value="ECO:0007669"/>
    <property type="project" value="UniProtKB-KW"/>
</dbReference>
<dbReference type="Gene3D" id="1.10.30.20">
    <property type="entry name" value="Bacterial XPD DNA helicase, FeS cluster domain"/>
    <property type="match status" value="1"/>
</dbReference>
<keyword evidence="8" id="KW-0408">Iron</keyword>
<evidence type="ECO:0000256" key="8">
    <source>
        <dbReference type="ARBA" id="ARBA00023004"/>
    </source>
</evidence>